<name>A0A165WY39_9HYPH</name>
<organism evidence="1 2">
    <name type="scientific">Pseudovibrio axinellae</name>
    <dbReference type="NCBI Taxonomy" id="989403"/>
    <lineage>
        <taxon>Bacteria</taxon>
        <taxon>Pseudomonadati</taxon>
        <taxon>Pseudomonadota</taxon>
        <taxon>Alphaproteobacteria</taxon>
        <taxon>Hyphomicrobiales</taxon>
        <taxon>Stappiaceae</taxon>
        <taxon>Pseudovibrio</taxon>
    </lineage>
</organism>
<reference evidence="1 2" key="1">
    <citation type="journal article" date="2016" name="Front. Microbiol.">
        <title>Comparative Genomic Analysis Reveals a Diverse Repertoire of Genes Involved in Prokaryote-Eukaryote Interactions within the Pseudovibrio Genus.</title>
        <authorList>
            <person name="Romano S."/>
            <person name="Fernandez-Guerra A."/>
            <person name="Reen F.J."/>
            <person name="Glockner F.O."/>
            <person name="Crowley S.P."/>
            <person name="O'Sullivan O."/>
            <person name="Cotter P.D."/>
            <person name="Adams C."/>
            <person name="Dobson A.D."/>
            <person name="O'Gara F."/>
        </authorList>
    </citation>
    <scope>NUCLEOTIDE SEQUENCE [LARGE SCALE GENOMIC DNA]</scope>
    <source>
        <strain evidence="1 2">Ad2</strain>
    </source>
</reference>
<dbReference type="Proteomes" id="UP000076577">
    <property type="component" value="Unassembled WGS sequence"/>
</dbReference>
<keyword evidence="2" id="KW-1185">Reference proteome</keyword>
<dbReference type="EMBL" id="LMCB01000040">
    <property type="protein sequence ID" value="KZL17028.1"/>
    <property type="molecule type" value="Genomic_DNA"/>
</dbReference>
<evidence type="ECO:0000313" key="1">
    <source>
        <dbReference type="EMBL" id="KZL17028.1"/>
    </source>
</evidence>
<gene>
    <name evidence="1" type="ORF">PsAD2_03231</name>
</gene>
<proteinExistence type="predicted"/>
<dbReference type="PATRIC" id="fig|989403.3.peg.3466"/>
<dbReference type="AlphaFoldDB" id="A0A165WY39"/>
<sequence>MGFGIFVFWECGKNPLMFVELLFSTCTLALNVS</sequence>
<comment type="caution">
    <text evidence="1">The sequence shown here is derived from an EMBL/GenBank/DDBJ whole genome shotgun (WGS) entry which is preliminary data.</text>
</comment>
<evidence type="ECO:0000313" key="2">
    <source>
        <dbReference type="Proteomes" id="UP000076577"/>
    </source>
</evidence>
<protein>
    <submittedName>
        <fullName evidence="1">Uncharacterized protein</fullName>
    </submittedName>
</protein>
<dbReference type="STRING" id="989403.SAMN05421798_10236"/>
<accession>A0A165WY39</accession>